<feature type="chain" id="PRO_5029639030" description="DUF4097 family beta strand repeat protein" evidence="1">
    <location>
        <begin position="21"/>
        <end position="470"/>
    </location>
</feature>
<feature type="signal peptide" evidence="1">
    <location>
        <begin position="1"/>
        <end position="20"/>
    </location>
</feature>
<dbReference type="RefSeq" id="WP_160843129.1">
    <property type="nucleotide sequence ID" value="NZ_WVHT01000001.1"/>
</dbReference>
<evidence type="ECO:0000313" key="2">
    <source>
        <dbReference type="EMBL" id="MXV49971.1"/>
    </source>
</evidence>
<dbReference type="AlphaFoldDB" id="A0A7K1Y6D1"/>
<keyword evidence="3" id="KW-1185">Reference proteome</keyword>
<evidence type="ECO:0000313" key="3">
    <source>
        <dbReference type="Proteomes" id="UP000466586"/>
    </source>
</evidence>
<reference evidence="2 3" key="1">
    <citation type="submission" date="2019-11" db="EMBL/GenBank/DDBJ databases">
        <title>Pedobacter sp. HMF7647 Genome sequencing and assembly.</title>
        <authorList>
            <person name="Kang H."/>
            <person name="Kim H."/>
            <person name="Joh K."/>
        </authorList>
    </citation>
    <scope>NUCLEOTIDE SEQUENCE [LARGE SCALE GENOMIC DNA]</scope>
    <source>
        <strain evidence="2 3">HMF7647</strain>
    </source>
</reference>
<accession>A0A7K1Y6D1</accession>
<keyword evidence="1" id="KW-0732">Signal</keyword>
<name>A0A7K1Y6D1_9SPHI</name>
<proteinExistence type="predicted"/>
<comment type="caution">
    <text evidence="2">The sequence shown here is derived from an EMBL/GenBank/DDBJ whole genome shotgun (WGS) entry which is preliminary data.</text>
</comment>
<dbReference type="Proteomes" id="UP000466586">
    <property type="component" value="Unassembled WGS sequence"/>
</dbReference>
<protein>
    <recommendedName>
        <fullName evidence="4">DUF4097 family beta strand repeat protein</fullName>
    </recommendedName>
</protein>
<evidence type="ECO:0008006" key="4">
    <source>
        <dbReference type="Google" id="ProtNLM"/>
    </source>
</evidence>
<organism evidence="2 3">
    <name type="scientific">Hufsiella arboris</name>
    <dbReference type="NCBI Taxonomy" id="2695275"/>
    <lineage>
        <taxon>Bacteria</taxon>
        <taxon>Pseudomonadati</taxon>
        <taxon>Bacteroidota</taxon>
        <taxon>Sphingobacteriia</taxon>
        <taxon>Sphingobacteriales</taxon>
        <taxon>Sphingobacteriaceae</taxon>
        <taxon>Hufsiella</taxon>
    </lineage>
</organism>
<gene>
    <name evidence="2" type="ORF">GS399_03230</name>
</gene>
<dbReference type="EMBL" id="WVHT01000001">
    <property type="protein sequence ID" value="MXV49971.1"/>
    <property type="molecule type" value="Genomic_DNA"/>
</dbReference>
<evidence type="ECO:0000256" key="1">
    <source>
        <dbReference type="SAM" id="SignalP"/>
    </source>
</evidence>
<sequence>MIRTVYKTLAFLLAFNAANAQVKVQPAPPAPPVAPDATVIAPEPPEKFIDDKELQKVLNDANLKAQDALKISKEQLKISQKQLEYINSKEFKLKIKDVSDKAALASKKALSQLNVSQKSLDLVNSKLAAIDWNKINNNINVDLQDLKVENFGKSFEGLDPDYKGIEKSKTISKSYSVDKNDKLSIDNQYGKVVINTWAKNEVRVDVDIKAYDSSDSRAQEMLDGVVINESKTSNLISFKTAITKSNNGWWGVRRSNGNEERRGVWINYTVYMPAKNPLDVTNRYGSTEVPDFEGPLNIVSGYGSFSGKTLSNAANNIKVSYGSANIESLRSGSLSVKYGSLNLGAAEKLNADVSYSSAKIGKLSGDGDITLRYTGGFKVGEIDRNVKNLNVDASYSSVSLGFDTSSSFNFDVTVNYAGFKYDDGKVNIVSKTPDDSAKGFSPSKNYKGTYGKGSDSRVIIRSNYGSVNFL</sequence>